<dbReference type="AlphaFoldDB" id="A0A813S0W3"/>
<reference evidence="3" key="1">
    <citation type="submission" date="2021-02" db="EMBL/GenBank/DDBJ databases">
        <authorList>
            <person name="Nowell W R."/>
        </authorList>
    </citation>
    <scope>NUCLEOTIDE SEQUENCE</scope>
</reference>
<dbReference type="Proteomes" id="UP000663882">
    <property type="component" value="Unassembled WGS sequence"/>
</dbReference>
<organism evidence="3 4">
    <name type="scientific">Rotaria sordida</name>
    <dbReference type="NCBI Taxonomy" id="392033"/>
    <lineage>
        <taxon>Eukaryota</taxon>
        <taxon>Metazoa</taxon>
        <taxon>Spiralia</taxon>
        <taxon>Gnathifera</taxon>
        <taxon>Rotifera</taxon>
        <taxon>Eurotatoria</taxon>
        <taxon>Bdelloidea</taxon>
        <taxon>Philodinida</taxon>
        <taxon>Philodinidae</taxon>
        <taxon>Rotaria</taxon>
    </lineage>
</organism>
<name>A0A813S0W3_9BILA</name>
<feature type="compositionally biased region" description="Basic and acidic residues" evidence="1">
    <location>
        <begin position="20"/>
        <end position="31"/>
    </location>
</feature>
<proteinExistence type="predicted"/>
<feature type="region of interest" description="Disordered" evidence="1">
    <location>
        <begin position="1"/>
        <end position="48"/>
    </location>
</feature>
<evidence type="ECO:0000313" key="2">
    <source>
        <dbReference type="EMBL" id="CAF0731335.1"/>
    </source>
</evidence>
<dbReference type="EMBL" id="CAJNOU010000001">
    <property type="protein sequence ID" value="CAF0789026.1"/>
    <property type="molecule type" value="Genomic_DNA"/>
</dbReference>
<evidence type="ECO:0000256" key="1">
    <source>
        <dbReference type="SAM" id="MobiDB-lite"/>
    </source>
</evidence>
<evidence type="ECO:0000313" key="3">
    <source>
        <dbReference type="EMBL" id="CAF0789026.1"/>
    </source>
</evidence>
<dbReference type="Proteomes" id="UP000663889">
    <property type="component" value="Unassembled WGS sequence"/>
</dbReference>
<dbReference type="OrthoDB" id="10001372at2759"/>
<dbReference type="EMBL" id="CAJNOO010000002">
    <property type="protein sequence ID" value="CAF0731335.1"/>
    <property type="molecule type" value="Genomic_DNA"/>
</dbReference>
<sequence>MCAALSPTPPNSSTDSSLSHSDHQTTDEKNGSIDNNNNNNNNNKFQQPAFLRSFEAELDKVDEYFQTKAPDVRQAILDSLQRMYNQNEWHDNPLTIICRDLEIHVPTPEQLMELKATRDALKAEYDALRQSVNN</sequence>
<comment type="caution">
    <text evidence="3">The sequence shown here is derived from an EMBL/GenBank/DDBJ whole genome shotgun (WGS) entry which is preliminary data.</text>
</comment>
<accession>A0A813S0W3</accession>
<evidence type="ECO:0000313" key="4">
    <source>
        <dbReference type="Proteomes" id="UP000663889"/>
    </source>
</evidence>
<gene>
    <name evidence="2" type="ORF">RFH988_LOCUS127</name>
    <name evidence="3" type="ORF">SEV965_LOCUS61</name>
</gene>
<protein>
    <submittedName>
        <fullName evidence="3">Uncharacterized protein</fullName>
    </submittedName>
</protein>